<dbReference type="InterPro" id="IPR009027">
    <property type="entry name" value="Ribosomal_bL9/RNase_H1_N"/>
</dbReference>
<accession>A0A9D0ZSV2</accession>
<reference evidence="11" key="2">
    <citation type="journal article" date="2021" name="PeerJ">
        <title>Extensive microbial diversity within the chicken gut microbiome revealed by metagenomics and culture.</title>
        <authorList>
            <person name="Gilroy R."/>
            <person name="Ravi A."/>
            <person name="Getino M."/>
            <person name="Pursley I."/>
            <person name="Horton D.L."/>
            <person name="Alikhan N.F."/>
            <person name="Baker D."/>
            <person name="Gharbi K."/>
            <person name="Hall N."/>
            <person name="Watson M."/>
            <person name="Adriaenssens E.M."/>
            <person name="Foster-Nyarko E."/>
            <person name="Jarju S."/>
            <person name="Secka A."/>
            <person name="Antonio M."/>
            <person name="Oren A."/>
            <person name="Chaudhuri R.R."/>
            <person name="La Ragione R."/>
            <person name="Hildebrand F."/>
            <person name="Pallen M.J."/>
        </authorList>
    </citation>
    <scope>NUCLEOTIDE SEQUENCE</scope>
    <source>
        <strain evidence="11">CHK147-3167</strain>
    </source>
</reference>
<dbReference type="HAMAP" id="MF_00503">
    <property type="entry name" value="Ribosomal_bL9"/>
    <property type="match status" value="1"/>
</dbReference>
<organism evidence="11 12">
    <name type="scientific">Candidatus Coprosoma intestinipullorum</name>
    <dbReference type="NCBI Taxonomy" id="2840752"/>
    <lineage>
        <taxon>Bacteria</taxon>
        <taxon>Bacillati</taxon>
        <taxon>Bacillota</taxon>
        <taxon>Bacillota incertae sedis</taxon>
        <taxon>Candidatus Coprosoma</taxon>
    </lineage>
</organism>
<evidence type="ECO:0000256" key="6">
    <source>
        <dbReference type="ARBA" id="ARBA00035292"/>
    </source>
</evidence>
<dbReference type="AlphaFoldDB" id="A0A9D0ZSV2"/>
<dbReference type="SUPFAM" id="SSF55658">
    <property type="entry name" value="L9 N-domain-like"/>
    <property type="match status" value="1"/>
</dbReference>
<evidence type="ECO:0000256" key="3">
    <source>
        <dbReference type="ARBA" id="ARBA00022884"/>
    </source>
</evidence>
<evidence type="ECO:0000256" key="7">
    <source>
        <dbReference type="HAMAP-Rule" id="MF_00503"/>
    </source>
</evidence>
<keyword evidence="8" id="KW-0175">Coiled coil</keyword>
<keyword evidence="3 7" id="KW-0694">RNA-binding</keyword>
<gene>
    <name evidence="7 11" type="primary">rplI</name>
    <name evidence="11" type="ORF">IAB27_07785</name>
</gene>
<feature type="domain" description="Large ribosomal subunit protein bL9 C-terminal" evidence="10">
    <location>
        <begin position="63"/>
        <end position="144"/>
    </location>
</feature>
<keyword evidence="5 7" id="KW-0687">Ribonucleoprotein</keyword>
<evidence type="ECO:0000256" key="1">
    <source>
        <dbReference type="ARBA" id="ARBA00010605"/>
    </source>
</evidence>
<dbReference type="Pfam" id="PF01281">
    <property type="entry name" value="Ribosomal_L9_N"/>
    <property type="match status" value="1"/>
</dbReference>
<dbReference type="InterPro" id="IPR020594">
    <property type="entry name" value="Ribosomal_bL9_bac/chp"/>
</dbReference>
<dbReference type="GO" id="GO:1990904">
    <property type="term" value="C:ribonucleoprotein complex"/>
    <property type="evidence" value="ECO:0007669"/>
    <property type="project" value="UniProtKB-KW"/>
</dbReference>
<dbReference type="InterPro" id="IPR036791">
    <property type="entry name" value="Ribosomal_bL9_C_sf"/>
</dbReference>
<keyword evidence="2 7" id="KW-0699">rRNA-binding</keyword>
<evidence type="ECO:0000259" key="9">
    <source>
        <dbReference type="Pfam" id="PF01281"/>
    </source>
</evidence>
<proteinExistence type="inferred from homology"/>
<dbReference type="PANTHER" id="PTHR21368">
    <property type="entry name" value="50S RIBOSOMAL PROTEIN L9"/>
    <property type="match status" value="1"/>
</dbReference>
<dbReference type="InterPro" id="IPR000244">
    <property type="entry name" value="Ribosomal_bL9"/>
</dbReference>
<dbReference type="GO" id="GO:0019843">
    <property type="term" value="F:rRNA binding"/>
    <property type="evidence" value="ECO:0007669"/>
    <property type="project" value="UniProtKB-UniRule"/>
</dbReference>
<evidence type="ECO:0000256" key="4">
    <source>
        <dbReference type="ARBA" id="ARBA00022980"/>
    </source>
</evidence>
<evidence type="ECO:0000259" key="10">
    <source>
        <dbReference type="Pfam" id="PF03948"/>
    </source>
</evidence>
<dbReference type="GO" id="GO:0006412">
    <property type="term" value="P:translation"/>
    <property type="evidence" value="ECO:0007669"/>
    <property type="project" value="UniProtKB-UniRule"/>
</dbReference>
<evidence type="ECO:0000256" key="5">
    <source>
        <dbReference type="ARBA" id="ARBA00023274"/>
    </source>
</evidence>
<dbReference type="EMBL" id="DVFV01000134">
    <property type="protein sequence ID" value="HIQ91492.1"/>
    <property type="molecule type" value="Genomic_DNA"/>
</dbReference>
<comment type="function">
    <text evidence="7">Binds to the 23S rRNA.</text>
</comment>
<comment type="caution">
    <text evidence="11">The sequence shown here is derived from an EMBL/GenBank/DDBJ whole genome shotgun (WGS) entry which is preliminary data.</text>
</comment>
<evidence type="ECO:0000256" key="8">
    <source>
        <dbReference type="SAM" id="Coils"/>
    </source>
</evidence>
<dbReference type="SUPFAM" id="SSF55653">
    <property type="entry name" value="Ribosomal protein L9 C-domain"/>
    <property type="match status" value="1"/>
</dbReference>
<comment type="similarity">
    <text evidence="1 7">Belongs to the bacterial ribosomal protein bL9 family.</text>
</comment>
<dbReference type="Gene3D" id="3.40.5.10">
    <property type="entry name" value="Ribosomal protein L9, N-terminal domain"/>
    <property type="match status" value="1"/>
</dbReference>
<dbReference type="InterPro" id="IPR020070">
    <property type="entry name" value="Ribosomal_bL9_N"/>
</dbReference>
<feature type="coiled-coil region" evidence="8">
    <location>
        <begin position="43"/>
        <end position="77"/>
    </location>
</feature>
<dbReference type="InterPro" id="IPR020069">
    <property type="entry name" value="Ribosomal_bL9_C"/>
</dbReference>
<dbReference type="Proteomes" id="UP000886786">
    <property type="component" value="Unassembled WGS sequence"/>
</dbReference>
<protein>
    <recommendedName>
        <fullName evidence="6 7">Large ribosomal subunit protein bL9</fullName>
    </recommendedName>
</protein>
<evidence type="ECO:0000256" key="2">
    <source>
        <dbReference type="ARBA" id="ARBA00022730"/>
    </source>
</evidence>
<dbReference type="Pfam" id="PF03948">
    <property type="entry name" value="Ribosomal_L9_C"/>
    <property type="match status" value="1"/>
</dbReference>
<dbReference type="GO" id="GO:0005840">
    <property type="term" value="C:ribosome"/>
    <property type="evidence" value="ECO:0007669"/>
    <property type="project" value="UniProtKB-KW"/>
</dbReference>
<dbReference type="NCBIfam" id="TIGR00158">
    <property type="entry name" value="L9"/>
    <property type="match status" value="1"/>
</dbReference>
<dbReference type="Gene3D" id="3.10.430.100">
    <property type="entry name" value="Ribosomal protein L9, C-terminal domain"/>
    <property type="match status" value="1"/>
</dbReference>
<feature type="domain" description="Ribosomal protein L9" evidence="9">
    <location>
        <begin position="1"/>
        <end position="45"/>
    </location>
</feature>
<reference evidence="11" key="1">
    <citation type="submission" date="2020-10" db="EMBL/GenBank/DDBJ databases">
        <authorList>
            <person name="Gilroy R."/>
        </authorList>
    </citation>
    <scope>NUCLEOTIDE SEQUENCE</scope>
    <source>
        <strain evidence="11">CHK147-3167</strain>
    </source>
</reference>
<evidence type="ECO:0000313" key="11">
    <source>
        <dbReference type="EMBL" id="HIQ91492.1"/>
    </source>
</evidence>
<name>A0A9D0ZSV2_9FIRM</name>
<dbReference type="GO" id="GO:0003735">
    <property type="term" value="F:structural constituent of ribosome"/>
    <property type="evidence" value="ECO:0007669"/>
    <property type="project" value="InterPro"/>
</dbReference>
<evidence type="ECO:0000313" key="12">
    <source>
        <dbReference type="Proteomes" id="UP000886786"/>
    </source>
</evidence>
<dbReference type="InterPro" id="IPR036935">
    <property type="entry name" value="Ribosomal_bL9_N_sf"/>
</dbReference>
<sequence>MKVILLKDVKKQGKSGEIINVKDGYGTYLINNKLAVLETKGSKKVLDEQNKAAQAEASKILKECQELKVKLEKMTLEFKVKTGKNDQVFGTISTKQIADELKKKGIDVDKRKIRLDVPVNTLGVTEVSVLLHKEVEAKLKIRLVK</sequence>
<keyword evidence="4 7" id="KW-0689">Ribosomal protein</keyword>